<gene>
    <name evidence="1" type="ORF">FWK35_00027220</name>
</gene>
<evidence type="ECO:0000313" key="2">
    <source>
        <dbReference type="Proteomes" id="UP000478052"/>
    </source>
</evidence>
<dbReference type="Proteomes" id="UP000478052">
    <property type="component" value="Unassembled WGS sequence"/>
</dbReference>
<protein>
    <submittedName>
        <fullName evidence="1">Transposable element P transposase</fullName>
    </submittedName>
</protein>
<evidence type="ECO:0000313" key="1">
    <source>
        <dbReference type="EMBL" id="KAF0748145.1"/>
    </source>
</evidence>
<proteinExistence type="predicted"/>
<comment type="caution">
    <text evidence="1">The sequence shown here is derived from an EMBL/GenBank/DDBJ whole genome shotgun (WGS) entry which is preliminary data.</text>
</comment>
<sequence length="130" mass="15223">MEYSNSVLPSKNANCQDLDDKDESITFRIFSVSHEKSICVDKELVVEKFIGEVFSFSYLNDNTFSHYQKNILYYIAGNAANTFIEKFPCLFCEDIILNKDICSKDHNYSLMPGTDYYVLQMYHIVQWRVL</sequence>
<dbReference type="AlphaFoldDB" id="A0A6G0Y2P9"/>
<organism evidence="1 2">
    <name type="scientific">Aphis craccivora</name>
    <name type="common">Cowpea aphid</name>
    <dbReference type="NCBI Taxonomy" id="307492"/>
    <lineage>
        <taxon>Eukaryota</taxon>
        <taxon>Metazoa</taxon>
        <taxon>Ecdysozoa</taxon>
        <taxon>Arthropoda</taxon>
        <taxon>Hexapoda</taxon>
        <taxon>Insecta</taxon>
        <taxon>Pterygota</taxon>
        <taxon>Neoptera</taxon>
        <taxon>Paraneoptera</taxon>
        <taxon>Hemiptera</taxon>
        <taxon>Sternorrhyncha</taxon>
        <taxon>Aphidomorpha</taxon>
        <taxon>Aphidoidea</taxon>
        <taxon>Aphididae</taxon>
        <taxon>Aphidini</taxon>
        <taxon>Aphis</taxon>
        <taxon>Aphis</taxon>
    </lineage>
</organism>
<accession>A0A6G0Y2P9</accession>
<dbReference type="EMBL" id="VUJU01006593">
    <property type="protein sequence ID" value="KAF0748145.1"/>
    <property type="molecule type" value="Genomic_DNA"/>
</dbReference>
<reference evidence="1 2" key="1">
    <citation type="submission" date="2019-08" db="EMBL/GenBank/DDBJ databases">
        <title>Whole genome of Aphis craccivora.</title>
        <authorList>
            <person name="Voronova N.V."/>
            <person name="Shulinski R.S."/>
            <person name="Bandarenka Y.V."/>
            <person name="Zhorov D.G."/>
            <person name="Warner D."/>
        </authorList>
    </citation>
    <scope>NUCLEOTIDE SEQUENCE [LARGE SCALE GENOMIC DNA]</scope>
    <source>
        <strain evidence="1">180601</strain>
        <tissue evidence="1">Whole Body</tissue>
    </source>
</reference>
<name>A0A6G0Y2P9_APHCR</name>
<keyword evidence="2" id="KW-1185">Reference proteome</keyword>